<proteinExistence type="predicted"/>
<reference evidence="1" key="1">
    <citation type="submission" date="2022-06" db="EMBL/GenBank/DDBJ databases">
        <authorList>
            <person name="Legras J.-L."/>
            <person name="Devillers H."/>
            <person name="Grondin C."/>
        </authorList>
    </citation>
    <scope>NUCLEOTIDE SEQUENCE</scope>
    <source>
        <strain evidence="1">CLIB 1444</strain>
    </source>
</reference>
<comment type="caution">
    <text evidence="1">The sequence shown here is derived from an EMBL/GenBank/DDBJ whole genome shotgun (WGS) entry which is preliminary data.</text>
</comment>
<protein>
    <submittedName>
        <fullName evidence="1">Repressed By RIM101 protein 2</fullName>
    </submittedName>
</protein>
<name>A0ACA9YD70_9ASCO</name>
<sequence length="142" mass="15905">MLSFIPVLCLLIIVNGESTVTDSESTSASFNSLDVEFLTKFVSDVKDNYNQYAKFIVTTDINIPKQFSSLAREVITYTDDSYTTLLEDPDFDVNEIERFATNFEWYSSRLEVSGLDPKTKNTAKAMYIPIGLSIFAGVIGLL</sequence>
<evidence type="ECO:0000313" key="1">
    <source>
        <dbReference type="EMBL" id="CAH6722409.1"/>
    </source>
</evidence>
<evidence type="ECO:0000313" key="2">
    <source>
        <dbReference type="Proteomes" id="UP001152531"/>
    </source>
</evidence>
<dbReference type="EMBL" id="CALSDN010000009">
    <property type="protein sequence ID" value="CAH6722409.1"/>
    <property type="molecule type" value="Genomic_DNA"/>
</dbReference>
<accession>A0ACA9YD70</accession>
<organism evidence="1 2">
    <name type="scientific">[Candida] jaroonii</name>
    <dbReference type="NCBI Taxonomy" id="467808"/>
    <lineage>
        <taxon>Eukaryota</taxon>
        <taxon>Fungi</taxon>
        <taxon>Dikarya</taxon>
        <taxon>Ascomycota</taxon>
        <taxon>Saccharomycotina</taxon>
        <taxon>Pichiomycetes</taxon>
        <taxon>Debaryomycetaceae</taxon>
        <taxon>Yamadazyma</taxon>
    </lineage>
</organism>
<keyword evidence="2" id="KW-1185">Reference proteome</keyword>
<dbReference type="Proteomes" id="UP001152531">
    <property type="component" value="Unassembled WGS sequence"/>
</dbReference>
<gene>
    <name evidence="1" type="ORF">CLIB1444_09S02938</name>
</gene>